<keyword evidence="3" id="KW-0560">Oxidoreductase</keyword>
<dbReference type="Gene3D" id="1.10.40.80">
    <property type="match status" value="1"/>
</dbReference>
<dbReference type="SUPFAM" id="SSF52833">
    <property type="entry name" value="Thioredoxin-like"/>
    <property type="match status" value="1"/>
</dbReference>
<evidence type="ECO:0000259" key="7">
    <source>
        <dbReference type="PROSITE" id="PS51352"/>
    </source>
</evidence>
<reference evidence="8 9" key="1">
    <citation type="submission" date="2016-12" db="EMBL/GenBank/DDBJ databases">
        <title>Complete genome sequence of Thauera chlorobenzoica, a Betaproteobacterium degrading haloaromatics anaerobically to CO2 and halides.</title>
        <authorList>
            <person name="Goris T."/>
            <person name="Mergelsberg M."/>
            <person name="Boll M."/>
        </authorList>
    </citation>
    <scope>NUCLEOTIDE SEQUENCE [LARGE SCALE GENOMIC DNA]</scope>
    <source>
        <strain evidence="8 9">3CB1</strain>
    </source>
</reference>
<dbReference type="Proteomes" id="UP000185739">
    <property type="component" value="Chromosome"/>
</dbReference>
<evidence type="ECO:0000256" key="6">
    <source>
        <dbReference type="SAM" id="Coils"/>
    </source>
</evidence>
<dbReference type="PANTHER" id="PTHR13887">
    <property type="entry name" value="GLUTATHIONE S-TRANSFERASE KAPPA"/>
    <property type="match status" value="1"/>
</dbReference>
<protein>
    <submittedName>
        <fullName evidence="8">Protein-disulfide isomerase DsbG-like protein</fullName>
    </submittedName>
</protein>
<name>A0A1L6FC84_9RHOO</name>
<evidence type="ECO:0000256" key="2">
    <source>
        <dbReference type="ARBA" id="ARBA00022729"/>
    </source>
</evidence>
<keyword evidence="2" id="KW-0732">Signal</keyword>
<keyword evidence="8" id="KW-0413">Isomerase</keyword>
<dbReference type="STRING" id="96773.Tchl_1669"/>
<evidence type="ECO:0000313" key="8">
    <source>
        <dbReference type="EMBL" id="APR04527.1"/>
    </source>
</evidence>
<dbReference type="Gene3D" id="3.40.30.10">
    <property type="entry name" value="Glutaredoxin"/>
    <property type="match status" value="1"/>
</dbReference>
<evidence type="ECO:0000256" key="4">
    <source>
        <dbReference type="ARBA" id="ARBA00023157"/>
    </source>
</evidence>
<sequence length="231" mass="25884">MEQLRRDVEAVRQGQDALRQDLDELRKQLQARLPPPPPPLVQPIDAVVSIDDAPLKGARDAQLTMVEFSDYQCPFCKRHADQSLPQIERDYIATGKVRYVFRDFPLESIHPQALQAAEAAHCAGEQGRYWEMHDRLFANQQALAAERLVEHAAALELDAGSFKQCLESGKYVERIRDDIAEGRKLTVTGTPTLLLGTSAGDSMENVRIMRGAHAYALLKQELDKLLAESKP</sequence>
<dbReference type="Pfam" id="PF13462">
    <property type="entry name" value="Thioredoxin_4"/>
    <property type="match status" value="1"/>
</dbReference>
<feature type="coiled-coil region" evidence="6">
    <location>
        <begin position="1"/>
        <end position="28"/>
    </location>
</feature>
<keyword evidence="6" id="KW-0175">Coiled coil</keyword>
<accession>A0A1L6FC84</accession>
<evidence type="ECO:0000256" key="3">
    <source>
        <dbReference type="ARBA" id="ARBA00023002"/>
    </source>
</evidence>
<gene>
    <name evidence="8" type="ORF">Tchl_1669</name>
</gene>
<keyword evidence="5" id="KW-0676">Redox-active center</keyword>
<proteinExistence type="inferred from homology"/>
<keyword evidence="4" id="KW-1015">Disulfide bond</keyword>
<dbReference type="GO" id="GO:0016491">
    <property type="term" value="F:oxidoreductase activity"/>
    <property type="evidence" value="ECO:0007669"/>
    <property type="project" value="UniProtKB-KW"/>
</dbReference>
<feature type="domain" description="Thioredoxin" evidence="7">
    <location>
        <begin position="29"/>
        <end position="227"/>
    </location>
</feature>
<dbReference type="InterPro" id="IPR036249">
    <property type="entry name" value="Thioredoxin-like_sf"/>
</dbReference>
<dbReference type="AlphaFoldDB" id="A0A1L6FC84"/>
<dbReference type="InterPro" id="IPR012336">
    <property type="entry name" value="Thioredoxin-like_fold"/>
</dbReference>
<dbReference type="PANTHER" id="PTHR13887:SF14">
    <property type="entry name" value="DISULFIDE BOND FORMATION PROTEIN D"/>
    <property type="match status" value="1"/>
</dbReference>
<comment type="similarity">
    <text evidence="1">Belongs to the thioredoxin family. DsbA subfamily.</text>
</comment>
<evidence type="ECO:0000256" key="1">
    <source>
        <dbReference type="ARBA" id="ARBA00005791"/>
    </source>
</evidence>
<dbReference type="GO" id="GO:0016853">
    <property type="term" value="F:isomerase activity"/>
    <property type="evidence" value="ECO:0007669"/>
    <property type="project" value="UniProtKB-KW"/>
</dbReference>
<organism evidence="8 9">
    <name type="scientific">Thauera chlorobenzoica</name>
    <dbReference type="NCBI Taxonomy" id="96773"/>
    <lineage>
        <taxon>Bacteria</taxon>
        <taxon>Pseudomonadati</taxon>
        <taxon>Pseudomonadota</taxon>
        <taxon>Betaproteobacteria</taxon>
        <taxon>Rhodocyclales</taxon>
        <taxon>Zoogloeaceae</taxon>
        <taxon>Thauera</taxon>
    </lineage>
</organism>
<dbReference type="KEGG" id="tcl:Tchl_1669"/>
<dbReference type="PROSITE" id="PS51352">
    <property type="entry name" value="THIOREDOXIN_2"/>
    <property type="match status" value="1"/>
</dbReference>
<evidence type="ECO:0000256" key="5">
    <source>
        <dbReference type="ARBA" id="ARBA00023284"/>
    </source>
</evidence>
<keyword evidence="9" id="KW-1185">Reference proteome</keyword>
<dbReference type="InterPro" id="IPR013766">
    <property type="entry name" value="Thioredoxin_domain"/>
</dbReference>
<evidence type="ECO:0000313" key="9">
    <source>
        <dbReference type="Proteomes" id="UP000185739"/>
    </source>
</evidence>
<dbReference type="EMBL" id="CP018839">
    <property type="protein sequence ID" value="APR04527.1"/>
    <property type="molecule type" value="Genomic_DNA"/>
</dbReference>